<proteinExistence type="predicted"/>
<protein>
    <recommendedName>
        <fullName evidence="3">Lipoprotein</fullName>
    </recommendedName>
</protein>
<accession>A0ABW4QZP4</accession>
<evidence type="ECO:0000313" key="2">
    <source>
        <dbReference type="Proteomes" id="UP001597197"/>
    </source>
</evidence>
<evidence type="ECO:0000313" key="1">
    <source>
        <dbReference type="EMBL" id="MFD1874902.1"/>
    </source>
</evidence>
<sequence length="194" mass="21285">MLSFFSAGALLLALAGPKQAPREPAPPLPAAIRRALPAGYTVLDAARGDLNRDALLDWLVVLHRPDEQKTSNVVDHPTKRPLLVFVGGAGGTYTLAARTDNAVYCVDCGGIMGDPFMGLAIKKGYFTVEHYGGSAQRWTRYVTFRYDPAARTWLLHRDGHEHFHATHPEHGTTTATTAKDFGRVPLAKFDIYKE</sequence>
<evidence type="ECO:0008006" key="3">
    <source>
        <dbReference type="Google" id="ProtNLM"/>
    </source>
</evidence>
<reference evidence="2" key="1">
    <citation type="journal article" date="2019" name="Int. J. Syst. Evol. Microbiol.">
        <title>The Global Catalogue of Microorganisms (GCM) 10K type strain sequencing project: providing services to taxonomists for standard genome sequencing and annotation.</title>
        <authorList>
            <consortium name="The Broad Institute Genomics Platform"/>
            <consortium name="The Broad Institute Genome Sequencing Center for Infectious Disease"/>
            <person name="Wu L."/>
            <person name="Ma J."/>
        </authorList>
    </citation>
    <scope>NUCLEOTIDE SEQUENCE [LARGE SCALE GENOMIC DNA]</scope>
    <source>
        <strain evidence="2">CGMCC 1.15795</strain>
    </source>
</reference>
<dbReference type="EMBL" id="JBHUFD010000018">
    <property type="protein sequence ID" value="MFD1874902.1"/>
    <property type="molecule type" value="Genomic_DNA"/>
</dbReference>
<dbReference type="RefSeq" id="WP_382317093.1">
    <property type="nucleotide sequence ID" value="NZ_JBHUFD010000018.1"/>
</dbReference>
<comment type="caution">
    <text evidence="1">The sequence shown here is derived from an EMBL/GenBank/DDBJ whole genome shotgun (WGS) entry which is preliminary data.</text>
</comment>
<name>A0ABW4QZP4_9BACT</name>
<organism evidence="1 2">
    <name type="scientific">Hymenobacter bucti</name>
    <dbReference type="NCBI Taxonomy" id="1844114"/>
    <lineage>
        <taxon>Bacteria</taxon>
        <taxon>Pseudomonadati</taxon>
        <taxon>Bacteroidota</taxon>
        <taxon>Cytophagia</taxon>
        <taxon>Cytophagales</taxon>
        <taxon>Hymenobacteraceae</taxon>
        <taxon>Hymenobacter</taxon>
    </lineage>
</organism>
<dbReference type="Proteomes" id="UP001597197">
    <property type="component" value="Unassembled WGS sequence"/>
</dbReference>
<keyword evidence="2" id="KW-1185">Reference proteome</keyword>
<gene>
    <name evidence="1" type="ORF">ACFSDX_20880</name>
</gene>